<dbReference type="GO" id="GO:0071008">
    <property type="term" value="C:U2-type post-mRNA release spliceosomal complex"/>
    <property type="evidence" value="ECO:0007669"/>
    <property type="project" value="TreeGrafter"/>
</dbReference>
<evidence type="ECO:0000256" key="1">
    <source>
        <dbReference type="SAM" id="MobiDB-lite"/>
    </source>
</evidence>
<dbReference type="KEGG" id="ctp:CTRG_04323"/>
<proteinExistence type="predicted"/>
<sequence length="717" mass="83355">MPPTFYNEGLSFTKGNSSKDDSTTKSMAGTMSMMAAVHDEYSDFEDSEEESISSHQQPKEEEEKRPQPQWGSMQSSMSFNEPSSQNLQKYGIGAKLLMKMGYEEGKGLGINQEGIVKPIETTLRPKGLGVGAISERKKDEYDESDKDRMDIDFEDEGKEKDTRCRILAKELYDIILKLERLDVTVPEKVKTFHTEFSTGMDELLIEKCKNLIAVLSKSYEEASTIVAREKVIDYSLQELERNQDAEILNQLQLLKNILDKYDNGNVSVEETTEFLLRECTNYDNARSVFLSLNQERIDKLMSVQLSSLDEQREHVIPQLNILKEELSKFSSSRFSWDSYLYQKYNKYIQDIITTESHEDIDDILQSVFSMWITQPVFENQDMMFNLFAKNAIIPFVSERIQEWNPNDSSSGANFLLNYLLIFCEEDLGPFEDVFLECIDKYKKFMDLNETGSLWRSCTSDKYLNQVIRQIENYRQNWVPLIEKHIPRKKQTIYDTFIHSFSQWLEKLTYIEVQTNTKLNIAFSLLEFVEPDDLLNLLQFRIFNQWLQTMNQVYSERDPKKVVTWYSSWYNFFATKLDKYGHVVANVIQWYLNKGLEVIESNFDNDIQNSIPKLNGCIIPSADDLFSSTTQINVNGIPSYKLMTSYKDVVSDFCLSNNIVMTASKDKFNTSNGLPIYRFDHDNHSISGFIDDDVLWVSKVKNSQEFQPISLEQILDYL</sequence>
<dbReference type="STRING" id="294747.C5ME31"/>
<dbReference type="GeneID" id="8296744"/>
<evidence type="ECO:0000313" key="4">
    <source>
        <dbReference type="Proteomes" id="UP000002037"/>
    </source>
</evidence>
<dbReference type="GO" id="GO:0003676">
    <property type="term" value="F:nucleic acid binding"/>
    <property type="evidence" value="ECO:0007669"/>
    <property type="project" value="InterPro"/>
</dbReference>
<dbReference type="GO" id="GO:0000390">
    <property type="term" value="P:spliceosomal complex disassembly"/>
    <property type="evidence" value="ECO:0007669"/>
    <property type="project" value="InterPro"/>
</dbReference>
<dbReference type="Proteomes" id="UP000002037">
    <property type="component" value="Unassembled WGS sequence"/>
</dbReference>
<dbReference type="eggNOG" id="KOG2184">
    <property type="taxonomic scope" value="Eukaryota"/>
</dbReference>
<protein>
    <recommendedName>
        <fullName evidence="2">G-patch domain-containing protein</fullName>
    </recommendedName>
</protein>
<feature type="domain" description="G-patch" evidence="2">
    <location>
        <begin position="89"/>
        <end position="135"/>
    </location>
</feature>
<keyword evidence="4" id="KW-1185">Reference proteome</keyword>
<dbReference type="RefSeq" id="XP_002550026.1">
    <property type="nucleotide sequence ID" value="XM_002549980.1"/>
</dbReference>
<feature type="compositionally biased region" description="Polar residues" evidence="1">
    <location>
        <begin position="70"/>
        <end position="85"/>
    </location>
</feature>
<accession>C5ME31</accession>
<reference evidence="3 4" key="1">
    <citation type="journal article" date="2009" name="Nature">
        <title>Evolution of pathogenicity and sexual reproduction in eight Candida genomes.</title>
        <authorList>
            <person name="Butler G."/>
            <person name="Rasmussen M.D."/>
            <person name="Lin M.F."/>
            <person name="Santos M.A."/>
            <person name="Sakthikumar S."/>
            <person name="Munro C.A."/>
            <person name="Rheinbay E."/>
            <person name="Grabherr M."/>
            <person name="Forche A."/>
            <person name="Reedy J.L."/>
            <person name="Agrafioti I."/>
            <person name="Arnaud M.B."/>
            <person name="Bates S."/>
            <person name="Brown A.J."/>
            <person name="Brunke S."/>
            <person name="Costanzo M.C."/>
            <person name="Fitzpatrick D.A."/>
            <person name="de Groot P.W."/>
            <person name="Harris D."/>
            <person name="Hoyer L.L."/>
            <person name="Hube B."/>
            <person name="Klis F.M."/>
            <person name="Kodira C."/>
            <person name="Lennard N."/>
            <person name="Logue M.E."/>
            <person name="Martin R."/>
            <person name="Neiman A.M."/>
            <person name="Nikolaou E."/>
            <person name="Quail M.A."/>
            <person name="Quinn J."/>
            <person name="Santos M.C."/>
            <person name="Schmitzberger F.F."/>
            <person name="Sherlock G."/>
            <person name="Shah P."/>
            <person name="Silverstein K.A."/>
            <person name="Skrzypek M.S."/>
            <person name="Soll D."/>
            <person name="Staggs R."/>
            <person name="Stansfield I."/>
            <person name="Stumpf M.P."/>
            <person name="Sudbery P.E."/>
            <person name="Srikantha T."/>
            <person name="Zeng Q."/>
            <person name="Berman J."/>
            <person name="Berriman M."/>
            <person name="Heitman J."/>
            <person name="Gow N.A."/>
            <person name="Lorenz M.C."/>
            <person name="Birren B.W."/>
            <person name="Kellis M."/>
            <person name="Cuomo C.A."/>
        </authorList>
    </citation>
    <scope>NUCLEOTIDE SEQUENCE [LARGE SCALE GENOMIC DNA]</scope>
    <source>
        <strain evidence="4">ATCC MYA-3404 / T1</strain>
    </source>
</reference>
<dbReference type="Pfam" id="PF01585">
    <property type="entry name" value="G-patch"/>
    <property type="match status" value="1"/>
</dbReference>
<name>C5ME31_CANTT</name>
<feature type="region of interest" description="Disordered" evidence="1">
    <location>
        <begin position="1"/>
        <end position="85"/>
    </location>
</feature>
<feature type="compositionally biased region" description="Basic and acidic residues" evidence="1">
    <location>
        <begin position="57"/>
        <end position="66"/>
    </location>
</feature>
<dbReference type="AlphaFoldDB" id="C5ME31"/>
<dbReference type="SMART" id="SM00443">
    <property type="entry name" value="G_patch"/>
    <property type="match status" value="1"/>
</dbReference>
<evidence type="ECO:0000313" key="3">
    <source>
        <dbReference type="EMBL" id="EER31541.1"/>
    </source>
</evidence>
<dbReference type="VEuPathDB" id="FungiDB:CTRG_04323"/>
<organism evidence="3 4">
    <name type="scientific">Candida tropicalis (strain ATCC MYA-3404 / T1)</name>
    <name type="common">Yeast</name>
    <dbReference type="NCBI Taxonomy" id="294747"/>
    <lineage>
        <taxon>Eukaryota</taxon>
        <taxon>Fungi</taxon>
        <taxon>Dikarya</taxon>
        <taxon>Ascomycota</taxon>
        <taxon>Saccharomycotina</taxon>
        <taxon>Pichiomycetes</taxon>
        <taxon>Debaryomycetaceae</taxon>
        <taxon>Candida/Lodderomyces clade</taxon>
        <taxon>Candida</taxon>
    </lineage>
</organism>
<feature type="compositionally biased region" description="Acidic residues" evidence="1">
    <location>
        <begin position="42"/>
        <end position="51"/>
    </location>
</feature>
<dbReference type="InterPro" id="IPR045211">
    <property type="entry name" value="TFP11/STIP/Ntr1"/>
</dbReference>
<dbReference type="HOGENOM" id="CLU_367267_0_0_1"/>
<dbReference type="InterPro" id="IPR000467">
    <property type="entry name" value="G_patch_dom"/>
</dbReference>
<evidence type="ECO:0000259" key="2">
    <source>
        <dbReference type="PROSITE" id="PS50174"/>
    </source>
</evidence>
<dbReference type="OrthoDB" id="4822at2759"/>
<dbReference type="PANTHER" id="PTHR23329">
    <property type="entry name" value="TUFTELIN-INTERACTING PROTEIN 11-RELATED"/>
    <property type="match status" value="1"/>
</dbReference>
<dbReference type="PROSITE" id="PS50174">
    <property type="entry name" value="G_PATCH"/>
    <property type="match status" value="1"/>
</dbReference>
<dbReference type="EMBL" id="GG692400">
    <property type="protein sequence ID" value="EER31541.1"/>
    <property type="molecule type" value="Genomic_DNA"/>
</dbReference>
<gene>
    <name evidence="3" type="ORF">CTRG_04323</name>
</gene>
<dbReference type="PANTHER" id="PTHR23329:SF1">
    <property type="entry name" value="TUFTELIN-INTERACTING PROTEIN 11"/>
    <property type="match status" value="1"/>
</dbReference>